<evidence type="ECO:0000313" key="1">
    <source>
        <dbReference type="EMBL" id="BBX75040.1"/>
    </source>
</evidence>
<proteinExistence type="predicted"/>
<keyword evidence="2" id="KW-1185">Reference proteome</keyword>
<evidence type="ECO:0000313" key="2">
    <source>
        <dbReference type="Proteomes" id="UP000467236"/>
    </source>
</evidence>
<dbReference type="AlphaFoldDB" id="A0A7I7MT04"/>
<dbReference type="EMBL" id="AP022575">
    <property type="protein sequence ID" value="BBX75040.1"/>
    <property type="molecule type" value="Genomic_DNA"/>
</dbReference>
<reference evidence="1 2" key="1">
    <citation type="journal article" date="2019" name="Emerg. Microbes Infect.">
        <title>Comprehensive subspecies identification of 175 nontuberculous mycobacteria species based on 7547 genomic profiles.</title>
        <authorList>
            <person name="Matsumoto Y."/>
            <person name="Kinjo T."/>
            <person name="Motooka D."/>
            <person name="Nabeya D."/>
            <person name="Jung N."/>
            <person name="Uechi K."/>
            <person name="Horii T."/>
            <person name="Iida T."/>
            <person name="Fujita J."/>
            <person name="Nakamura S."/>
        </authorList>
    </citation>
    <scope>NUCLEOTIDE SEQUENCE [LARGE SCALE GENOMIC DNA]</scope>
    <source>
        <strain evidence="1 2">JCM 14233</strain>
    </source>
</reference>
<accession>A0A7I7MT04</accession>
<sequence>MSFALDPPLLVIAGVLIERRVPQDRRDVAEAATLGVFFAGSFGLYHNVPGLGLLWRPFGSQNGRDFMWNSGVFDVDTDKAGWPLHAAAAAIFATYPFFIKLGRRLGQLLPSRP</sequence>
<name>A0A7I7MT04_9MYCO</name>
<protein>
    <submittedName>
        <fullName evidence="1">Uncharacterized protein</fullName>
    </submittedName>
</protein>
<gene>
    <name evidence="1" type="ORF">MSHI_29460</name>
</gene>
<dbReference type="OrthoDB" id="4737535at2"/>
<organism evidence="1 2">
    <name type="scientific">Mycobacterium shinjukuense</name>
    <dbReference type="NCBI Taxonomy" id="398694"/>
    <lineage>
        <taxon>Bacteria</taxon>
        <taxon>Bacillati</taxon>
        <taxon>Actinomycetota</taxon>
        <taxon>Actinomycetes</taxon>
        <taxon>Mycobacteriales</taxon>
        <taxon>Mycobacteriaceae</taxon>
        <taxon>Mycobacterium</taxon>
    </lineage>
</organism>
<dbReference type="RefSeq" id="WP_083046642.1">
    <property type="nucleotide sequence ID" value="NZ_AP022575.1"/>
</dbReference>
<dbReference type="KEGG" id="mshj:MSHI_29460"/>
<dbReference type="Proteomes" id="UP000467236">
    <property type="component" value="Chromosome"/>
</dbReference>